<dbReference type="Gene3D" id="2.40.50.140">
    <property type="entry name" value="Nucleic acid-binding proteins"/>
    <property type="match status" value="2"/>
</dbReference>
<dbReference type="GO" id="GO:0005840">
    <property type="term" value="C:ribosome"/>
    <property type="evidence" value="ECO:0007669"/>
    <property type="project" value="UniProtKB-KW"/>
</dbReference>
<dbReference type="SUPFAM" id="SSF50249">
    <property type="entry name" value="Nucleic acid-binding proteins"/>
    <property type="match status" value="2"/>
</dbReference>
<dbReference type="InterPro" id="IPR012340">
    <property type="entry name" value="NA-bd_OB-fold"/>
</dbReference>
<comment type="function">
    <text evidence="4">Binds mRNA; thus facilitating recognition of the initiation point. It is needed to translate mRNA with a short Shine-Dalgarno (SD) purine-rich sequence.</text>
</comment>
<name>A0A9D1P3K8_9FIRM</name>
<reference evidence="6" key="2">
    <citation type="journal article" date="2021" name="PeerJ">
        <title>Extensive microbial diversity within the chicken gut microbiome revealed by metagenomics and culture.</title>
        <authorList>
            <person name="Gilroy R."/>
            <person name="Ravi A."/>
            <person name="Getino M."/>
            <person name="Pursley I."/>
            <person name="Horton D.L."/>
            <person name="Alikhan N.F."/>
            <person name="Baker D."/>
            <person name="Gharbi K."/>
            <person name="Hall N."/>
            <person name="Watson M."/>
            <person name="Adriaenssens E.M."/>
            <person name="Foster-Nyarko E."/>
            <person name="Jarju S."/>
            <person name="Secka A."/>
            <person name="Antonio M."/>
            <person name="Oren A."/>
            <person name="Chaudhuri R.R."/>
            <person name="La Ragione R."/>
            <person name="Hildebrand F."/>
            <person name="Pallen M.J."/>
        </authorList>
    </citation>
    <scope>NUCLEOTIDE SEQUENCE</scope>
    <source>
        <strain evidence="6">CHK188-20938</strain>
    </source>
</reference>
<dbReference type="GO" id="GO:0006412">
    <property type="term" value="P:translation"/>
    <property type="evidence" value="ECO:0007669"/>
    <property type="project" value="TreeGrafter"/>
</dbReference>
<dbReference type="InterPro" id="IPR050437">
    <property type="entry name" value="Ribos_protein_bS1-like"/>
</dbReference>
<sequence>MSDENMSMDDFSKAVDESFDTFKDEDQEIWEKMKQYRDEKTVLTVTVDGVVNKGVISNQEGIRCFIPASRLALGHVADLNEYLGKEIQVRVTEVDQEKGRVILSAREILREKAEEEKKARIASVAVGTVMDGTVETLQPYGAFVKLENGLSGLVHVSQISHTRIKDPSVVLKVGDEVKVKVIALKDGKLSLSIKALEDDRAAREEDELRNVKLPKSEELTTSLGELFKNIKL</sequence>
<dbReference type="InterPro" id="IPR035104">
    <property type="entry name" value="Ribosomal_protein_S1-like"/>
</dbReference>
<dbReference type="GO" id="GO:0003735">
    <property type="term" value="F:structural constituent of ribosome"/>
    <property type="evidence" value="ECO:0007669"/>
    <property type="project" value="TreeGrafter"/>
</dbReference>
<evidence type="ECO:0000256" key="1">
    <source>
        <dbReference type="ARBA" id="ARBA00006767"/>
    </source>
</evidence>
<accession>A0A9D1P3K8</accession>
<dbReference type="CDD" id="cd05692">
    <property type="entry name" value="S1_RPS1_repeat_hs4"/>
    <property type="match status" value="1"/>
</dbReference>
<organism evidence="6 7">
    <name type="scientific">Candidatus Scatomonas pullistercoris</name>
    <dbReference type="NCBI Taxonomy" id="2840920"/>
    <lineage>
        <taxon>Bacteria</taxon>
        <taxon>Bacillati</taxon>
        <taxon>Bacillota</taxon>
        <taxon>Clostridia</taxon>
        <taxon>Lachnospirales</taxon>
        <taxon>Lachnospiraceae</taxon>
        <taxon>Lachnospiraceae incertae sedis</taxon>
        <taxon>Candidatus Scatomonas</taxon>
    </lineage>
</organism>
<dbReference type="PANTHER" id="PTHR10724">
    <property type="entry name" value="30S RIBOSOMAL PROTEIN S1"/>
    <property type="match status" value="1"/>
</dbReference>
<dbReference type="PANTHER" id="PTHR10724:SF7">
    <property type="entry name" value="SMALL RIBOSOMAL SUBUNIT PROTEIN BS1C"/>
    <property type="match status" value="1"/>
</dbReference>
<comment type="similarity">
    <text evidence="1">Belongs to the bacterial ribosomal protein bS1 family.</text>
</comment>
<comment type="caution">
    <text evidence="6">The sequence shown here is derived from an EMBL/GenBank/DDBJ whole genome shotgun (WGS) entry which is preliminary data.</text>
</comment>
<reference evidence="6" key="1">
    <citation type="submission" date="2020-10" db="EMBL/GenBank/DDBJ databases">
        <authorList>
            <person name="Gilroy R."/>
        </authorList>
    </citation>
    <scope>NUCLEOTIDE SEQUENCE</scope>
    <source>
        <strain evidence="6">CHK188-20938</strain>
    </source>
</reference>
<evidence type="ECO:0000256" key="3">
    <source>
        <dbReference type="ARBA" id="ARBA00023274"/>
    </source>
</evidence>
<dbReference type="EMBL" id="DVOO01000016">
    <property type="protein sequence ID" value="HIV25427.1"/>
    <property type="molecule type" value="Genomic_DNA"/>
</dbReference>
<proteinExistence type="inferred from homology"/>
<keyword evidence="2" id="KW-0689">Ribosomal protein</keyword>
<dbReference type="Proteomes" id="UP000824169">
    <property type="component" value="Unassembled WGS sequence"/>
</dbReference>
<evidence type="ECO:0000256" key="2">
    <source>
        <dbReference type="ARBA" id="ARBA00022980"/>
    </source>
</evidence>
<gene>
    <name evidence="6" type="ORF">IAB71_06515</name>
</gene>
<dbReference type="PRINTS" id="PR00681">
    <property type="entry name" value="RIBOSOMALS1"/>
</dbReference>
<evidence type="ECO:0000313" key="7">
    <source>
        <dbReference type="Proteomes" id="UP000824169"/>
    </source>
</evidence>
<evidence type="ECO:0000259" key="5">
    <source>
        <dbReference type="PROSITE" id="PS50126"/>
    </source>
</evidence>
<feature type="domain" description="S1 motif" evidence="5">
    <location>
        <begin position="127"/>
        <end position="194"/>
    </location>
</feature>
<dbReference type="GO" id="GO:1990904">
    <property type="term" value="C:ribonucleoprotein complex"/>
    <property type="evidence" value="ECO:0007669"/>
    <property type="project" value="UniProtKB-KW"/>
</dbReference>
<keyword evidence="3" id="KW-0687">Ribonucleoprotein</keyword>
<dbReference type="FunFam" id="2.40.50.140:FF:000103">
    <property type="entry name" value="protein RRP5 homolog"/>
    <property type="match status" value="1"/>
</dbReference>
<dbReference type="SMART" id="SM00316">
    <property type="entry name" value="S1"/>
    <property type="match status" value="2"/>
</dbReference>
<evidence type="ECO:0000256" key="4">
    <source>
        <dbReference type="ARBA" id="ARBA00025604"/>
    </source>
</evidence>
<dbReference type="InterPro" id="IPR003029">
    <property type="entry name" value="S1_domain"/>
</dbReference>
<evidence type="ECO:0000313" key="6">
    <source>
        <dbReference type="EMBL" id="HIV25427.1"/>
    </source>
</evidence>
<dbReference type="PROSITE" id="PS50126">
    <property type="entry name" value="S1"/>
    <property type="match status" value="2"/>
</dbReference>
<feature type="domain" description="S1 motif" evidence="5">
    <location>
        <begin position="40"/>
        <end position="106"/>
    </location>
</feature>
<dbReference type="GO" id="GO:0003729">
    <property type="term" value="F:mRNA binding"/>
    <property type="evidence" value="ECO:0007669"/>
    <property type="project" value="TreeGrafter"/>
</dbReference>
<dbReference type="CDD" id="cd04465">
    <property type="entry name" value="S1_RPS1_repeat_ec2_hs2"/>
    <property type="match status" value="1"/>
</dbReference>
<protein>
    <submittedName>
        <fullName evidence="6">S1 RNA-binding domain-containing protein</fullName>
    </submittedName>
</protein>
<dbReference type="Pfam" id="PF00575">
    <property type="entry name" value="S1"/>
    <property type="match status" value="2"/>
</dbReference>
<dbReference type="AlphaFoldDB" id="A0A9D1P3K8"/>